<keyword evidence="3" id="KW-1185">Reference proteome</keyword>
<reference evidence="2 3" key="1">
    <citation type="submission" date="2020-08" db="EMBL/GenBank/DDBJ databases">
        <title>Genome public.</title>
        <authorList>
            <person name="Liu C."/>
            <person name="Sun Q."/>
        </authorList>
    </citation>
    <scope>NUCLEOTIDE SEQUENCE [LARGE SCALE GENOMIC DNA]</scope>
    <source>
        <strain evidence="2 3">M27</strain>
    </source>
</reference>
<accession>A0ABR7CEB9</accession>
<dbReference type="RefSeq" id="WP_186967943.1">
    <property type="nucleotide sequence ID" value="NZ_JACOOE010000008.1"/>
</dbReference>
<name>A0ABR7CEB9_9BACE</name>
<dbReference type="PROSITE" id="PS51257">
    <property type="entry name" value="PROKAR_LIPOPROTEIN"/>
    <property type="match status" value="1"/>
</dbReference>
<proteinExistence type="predicted"/>
<gene>
    <name evidence="2" type="ORF">H8S67_15845</name>
</gene>
<keyword evidence="1" id="KW-0812">Transmembrane</keyword>
<sequence length="132" mass="15850">MRWLNCLVVPLISGIWFSSCRGIKYIPIENVRTEIQYRNRLQHDSIHVRDSVFMFVKGDTVFRDRWHKEYKDRIVHDTSYVYITDSIQILSPVEKELTRWQQVRMTLGGWALGLMVVFILIVVWRIVYKFKG</sequence>
<evidence type="ECO:0000313" key="2">
    <source>
        <dbReference type="EMBL" id="MBC5606131.1"/>
    </source>
</evidence>
<dbReference type="Proteomes" id="UP000600600">
    <property type="component" value="Unassembled WGS sequence"/>
</dbReference>
<dbReference type="EMBL" id="JACOOE010000008">
    <property type="protein sequence ID" value="MBC5606131.1"/>
    <property type="molecule type" value="Genomic_DNA"/>
</dbReference>
<protein>
    <submittedName>
        <fullName evidence="2">Uncharacterized protein</fullName>
    </submittedName>
</protein>
<keyword evidence="1" id="KW-1133">Transmembrane helix</keyword>
<evidence type="ECO:0000313" key="3">
    <source>
        <dbReference type="Proteomes" id="UP000600600"/>
    </source>
</evidence>
<keyword evidence="1" id="KW-0472">Membrane</keyword>
<organism evidence="2 3">
    <name type="scientific">Bacteroides difficilis</name>
    <dbReference type="NCBI Taxonomy" id="2763021"/>
    <lineage>
        <taxon>Bacteria</taxon>
        <taxon>Pseudomonadati</taxon>
        <taxon>Bacteroidota</taxon>
        <taxon>Bacteroidia</taxon>
        <taxon>Bacteroidales</taxon>
        <taxon>Bacteroidaceae</taxon>
        <taxon>Bacteroides</taxon>
    </lineage>
</organism>
<comment type="caution">
    <text evidence="2">The sequence shown here is derived from an EMBL/GenBank/DDBJ whole genome shotgun (WGS) entry which is preliminary data.</text>
</comment>
<evidence type="ECO:0000256" key="1">
    <source>
        <dbReference type="SAM" id="Phobius"/>
    </source>
</evidence>
<feature type="transmembrane region" description="Helical" evidence="1">
    <location>
        <begin position="107"/>
        <end position="128"/>
    </location>
</feature>